<name>A0ABZ2CBA6_9PROT</name>
<dbReference type="GO" id="GO:0032259">
    <property type="term" value="P:methylation"/>
    <property type="evidence" value="ECO:0007669"/>
    <property type="project" value="UniProtKB-KW"/>
</dbReference>
<keyword evidence="3" id="KW-0687">Ribonucleoprotein</keyword>
<dbReference type="Pfam" id="PF06325">
    <property type="entry name" value="PrmA"/>
    <property type="match status" value="1"/>
</dbReference>
<evidence type="ECO:0000313" key="3">
    <source>
        <dbReference type="EMBL" id="WVX67649.1"/>
    </source>
</evidence>
<keyword evidence="3" id="KW-0689">Ribosomal protein</keyword>
<reference evidence="3 4" key="1">
    <citation type="journal article" date="2024" name="Environ. Microbiol.">
        <title>Novel evolutionary insights on the interactions of the Holosporales (Alphaproteobacteria) with eukaryotic hosts from comparative genomics.</title>
        <authorList>
            <person name="Giovannini M."/>
            <person name="Petroni G."/>
            <person name="Castelli M."/>
        </authorList>
    </citation>
    <scope>NUCLEOTIDE SEQUENCE [LARGE SCALE GENOMIC DNA]</scope>
    <source>
        <strain evidence="3 4">US_Bl 15I1</strain>
    </source>
</reference>
<dbReference type="InterPro" id="IPR050078">
    <property type="entry name" value="Ribosomal_L11_MeTrfase_PrmA"/>
</dbReference>
<keyword evidence="1 3" id="KW-0489">Methyltransferase</keyword>
<dbReference type="CDD" id="cd02440">
    <property type="entry name" value="AdoMet_MTases"/>
    <property type="match status" value="1"/>
</dbReference>
<evidence type="ECO:0000313" key="4">
    <source>
        <dbReference type="Proteomes" id="UP001330434"/>
    </source>
</evidence>
<dbReference type="GO" id="GO:0008168">
    <property type="term" value="F:methyltransferase activity"/>
    <property type="evidence" value="ECO:0007669"/>
    <property type="project" value="UniProtKB-KW"/>
</dbReference>
<dbReference type="PANTHER" id="PTHR43648">
    <property type="entry name" value="ELECTRON TRANSFER FLAVOPROTEIN BETA SUBUNIT LYSINE METHYLTRANSFERASE"/>
    <property type="match status" value="1"/>
</dbReference>
<evidence type="ECO:0000256" key="2">
    <source>
        <dbReference type="ARBA" id="ARBA00022679"/>
    </source>
</evidence>
<dbReference type="GO" id="GO:0005840">
    <property type="term" value="C:ribosome"/>
    <property type="evidence" value="ECO:0007669"/>
    <property type="project" value="UniProtKB-KW"/>
</dbReference>
<dbReference type="Proteomes" id="UP001330434">
    <property type="component" value="Chromosome"/>
</dbReference>
<evidence type="ECO:0000256" key="1">
    <source>
        <dbReference type="ARBA" id="ARBA00022603"/>
    </source>
</evidence>
<keyword evidence="2" id="KW-0808">Transferase</keyword>
<proteinExistence type="predicted"/>
<dbReference type="SUPFAM" id="SSF53335">
    <property type="entry name" value="S-adenosyl-L-methionine-dependent methyltransferases"/>
    <property type="match status" value="1"/>
</dbReference>
<dbReference type="InterPro" id="IPR029063">
    <property type="entry name" value="SAM-dependent_MTases_sf"/>
</dbReference>
<accession>A0ABZ2CBA6</accession>
<organism evidence="3 4">
    <name type="scientific">Candidatus Bealeia paramacronuclearis</name>
    <dbReference type="NCBI Taxonomy" id="1921001"/>
    <lineage>
        <taxon>Bacteria</taxon>
        <taxon>Pseudomonadati</taxon>
        <taxon>Pseudomonadota</taxon>
        <taxon>Alphaproteobacteria</taxon>
        <taxon>Holosporales</taxon>
        <taxon>Holosporaceae</taxon>
        <taxon>Candidatus Bealeia</taxon>
    </lineage>
</organism>
<protein>
    <submittedName>
        <fullName evidence="3">Ribosomal protein L11 methyltransferase domain protein</fullName>
    </submittedName>
</protein>
<gene>
    <name evidence="3" type="ORF">Bealeia1_01864</name>
</gene>
<dbReference type="EMBL" id="CP133270">
    <property type="protein sequence ID" value="WVX67649.1"/>
    <property type="molecule type" value="Genomic_DNA"/>
</dbReference>
<keyword evidence="4" id="KW-1185">Reference proteome</keyword>
<dbReference type="PANTHER" id="PTHR43648:SF1">
    <property type="entry name" value="ELECTRON TRANSFER FLAVOPROTEIN BETA SUBUNIT LYSINE METHYLTRANSFERASE"/>
    <property type="match status" value="1"/>
</dbReference>
<sequence>MSMDPMWKKHPSDMHSILVDAATAFGSGQHSTTAGCLLILDQLAPLNPKTALDMGCGSGILALAMASLWACPILACDNDFEAVRVTQENAILNKLDDHLQSFQSEGFASPRLKEEGPFEIITANILAGPLIEMAGDMRIHTTLGGKIVLSGLLITQAPQVIVAYEAQGFRLLEEKPIQEWMTLLMERSQ</sequence>
<dbReference type="Gene3D" id="3.40.50.150">
    <property type="entry name" value="Vaccinia Virus protein VP39"/>
    <property type="match status" value="1"/>
</dbReference>